<dbReference type="AlphaFoldDB" id="A0A5N5HJU0"/>
<reference evidence="2 3" key="3">
    <citation type="submission" date="2019-11" db="EMBL/GenBank/DDBJ databases">
        <title>A de novo genome assembly of a pear dwarfing rootstock.</title>
        <authorList>
            <person name="Wang F."/>
            <person name="Wang J."/>
            <person name="Li S."/>
            <person name="Zhang Y."/>
            <person name="Fang M."/>
            <person name="Ma L."/>
            <person name="Zhao Y."/>
            <person name="Jiang S."/>
        </authorList>
    </citation>
    <scope>NUCLEOTIDE SEQUENCE [LARGE SCALE GENOMIC DNA]</scope>
    <source>
        <strain evidence="2">S2</strain>
        <tissue evidence="2">Leaf</tissue>
    </source>
</reference>
<accession>A0A5N5HJU0</accession>
<evidence type="ECO:0000313" key="2">
    <source>
        <dbReference type="EMBL" id="KAB2628246.1"/>
    </source>
</evidence>
<feature type="region of interest" description="Disordered" evidence="1">
    <location>
        <begin position="1"/>
        <end position="172"/>
    </location>
</feature>
<protein>
    <submittedName>
        <fullName evidence="2">Nucleolar protein 58</fullName>
    </submittedName>
</protein>
<organism evidence="2 3">
    <name type="scientific">Pyrus ussuriensis x Pyrus communis</name>
    <dbReference type="NCBI Taxonomy" id="2448454"/>
    <lineage>
        <taxon>Eukaryota</taxon>
        <taxon>Viridiplantae</taxon>
        <taxon>Streptophyta</taxon>
        <taxon>Embryophyta</taxon>
        <taxon>Tracheophyta</taxon>
        <taxon>Spermatophyta</taxon>
        <taxon>Magnoliopsida</taxon>
        <taxon>eudicotyledons</taxon>
        <taxon>Gunneridae</taxon>
        <taxon>Pentapetalae</taxon>
        <taxon>rosids</taxon>
        <taxon>fabids</taxon>
        <taxon>Rosales</taxon>
        <taxon>Rosaceae</taxon>
        <taxon>Amygdaloideae</taxon>
        <taxon>Maleae</taxon>
        <taxon>Pyrus</taxon>
    </lineage>
</organism>
<dbReference type="Proteomes" id="UP000327157">
    <property type="component" value="Chromosome 8"/>
</dbReference>
<feature type="compositionally biased region" description="Low complexity" evidence="1">
    <location>
        <begin position="211"/>
        <end position="237"/>
    </location>
</feature>
<sequence length="289" mass="32632">MPPKDEKPAKPRREVKEEEDDDDEKSLGSIALERKKKQPTKSSGNANGTAKSTGREAAKVKKEDKMDQDWDKATKAKPKQEARVKKEENGGDSNEELGLKPRKGSNSKPQKEIKDNKVKKMEEEEEEKGKKRKASEAATEEKKKREKKVYDLPGQKKDPPEKKDPLRQFYESLHQQIPSSEMAQFWMMEYGLLPKVEAEKVFEKKQKKSQLQKLTSPTKSVSSVKTSTKSVTVKKNTPSPAAPSNNKKPTTVSKSATNQSKKQKTEDSSSERDSDDDFVARIVKKKQAA</sequence>
<dbReference type="PANTHER" id="PTHR33828:SF2">
    <property type="entry name" value="NUCLEOLIN"/>
    <property type="match status" value="1"/>
</dbReference>
<feature type="region of interest" description="Disordered" evidence="1">
    <location>
        <begin position="202"/>
        <end position="289"/>
    </location>
</feature>
<gene>
    <name evidence="2" type="ORF">D8674_033041</name>
</gene>
<name>A0A5N5HJU0_9ROSA</name>
<feature type="compositionally biased region" description="Basic and acidic residues" evidence="1">
    <location>
        <begin position="263"/>
        <end position="272"/>
    </location>
</feature>
<feature type="compositionally biased region" description="Polar residues" evidence="1">
    <location>
        <begin position="238"/>
        <end position="260"/>
    </location>
</feature>
<feature type="compositionally biased region" description="Basic and acidic residues" evidence="1">
    <location>
        <begin position="109"/>
        <end position="122"/>
    </location>
</feature>
<feature type="compositionally biased region" description="Basic and acidic residues" evidence="1">
    <location>
        <begin position="53"/>
        <end position="89"/>
    </location>
</feature>
<reference evidence="3" key="2">
    <citation type="submission" date="2019-10" db="EMBL/GenBank/DDBJ databases">
        <title>A de novo genome assembly of a pear dwarfing rootstock.</title>
        <authorList>
            <person name="Wang F."/>
            <person name="Wang J."/>
            <person name="Li S."/>
            <person name="Zhang Y."/>
            <person name="Fang M."/>
            <person name="Ma L."/>
            <person name="Zhao Y."/>
            <person name="Jiang S."/>
        </authorList>
    </citation>
    <scope>NUCLEOTIDE SEQUENCE [LARGE SCALE GENOMIC DNA]</scope>
</reference>
<reference evidence="2 3" key="1">
    <citation type="submission" date="2019-09" db="EMBL/GenBank/DDBJ databases">
        <authorList>
            <person name="Ou C."/>
        </authorList>
    </citation>
    <scope>NUCLEOTIDE SEQUENCE [LARGE SCALE GENOMIC DNA]</scope>
    <source>
        <strain evidence="2">S2</strain>
        <tissue evidence="2">Leaf</tissue>
    </source>
</reference>
<dbReference type="PANTHER" id="PTHR33828">
    <property type="entry name" value="OS05G0596200 PROTEIN"/>
    <property type="match status" value="1"/>
</dbReference>
<feature type="compositionally biased region" description="Basic and acidic residues" evidence="1">
    <location>
        <begin position="139"/>
        <end position="166"/>
    </location>
</feature>
<proteinExistence type="predicted"/>
<dbReference type="EMBL" id="SMOL01000148">
    <property type="protein sequence ID" value="KAB2628246.1"/>
    <property type="molecule type" value="Genomic_DNA"/>
</dbReference>
<evidence type="ECO:0000256" key="1">
    <source>
        <dbReference type="SAM" id="MobiDB-lite"/>
    </source>
</evidence>
<comment type="caution">
    <text evidence="2">The sequence shown here is derived from an EMBL/GenBank/DDBJ whole genome shotgun (WGS) entry which is preliminary data.</text>
</comment>
<feature type="compositionally biased region" description="Polar residues" evidence="1">
    <location>
        <begin position="40"/>
        <end position="52"/>
    </location>
</feature>
<feature type="compositionally biased region" description="Basic and acidic residues" evidence="1">
    <location>
        <begin position="1"/>
        <end position="16"/>
    </location>
</feature>
<dbReference type="OrthoDB" id="361835at2759"/>
<evidence type="ECO:0000313" key="3">
    <source>
        <dbReference type="Proteomes" id="UP000327157"/>
    </source>
</evidence>
<keyword evidence="3" id="KW-1185">Reference proteome</keyword>